<dbReference type="InterPro" id="IPR007734">
    <property type="entry name" value="Heparan_SO4_2-O-STrfase"/>
</dbReference>
<dbReference type="OMA" id="INSTPHD"/>
<evidence type="ECO:0000313" key="12">
    <source>
        <dbReference type="Proteomes" id="UP000007110"/>
    </source>
</evidence>
<name>A0A7M7HMH2_STRPU</name>
<dbReference type="KEGG" id="spu:588172"/>
<keyword evidence="12" id="KW-1185">Reference proteome</keyword>
<organism evidence="11 12">
    <name type="scientific">Strongylocentrotus purpuratus</name>
    <name type="common">Purple sea urchin</name>
    <dbReference type="NCBI Taxonomy" id="7668"/>
    <lineage>
        <taxon>Eukaryota</taxon>
        <taxon>Metazoa</taxon>
        <taxon>Echinodermata</taxon>
        <taxon>Eleutherozoa</taxon>
        <taxon>Echinozoa</taxon>
        <taxon>Echinoidea</taxon>
        <taxon>Euechinoidea</taxon>
        <taxon>Echinacea</taxon>
        <taxon>Camarodonta</taxon>
        <taxon>Echinidea</taxon>
        <taxon>Strongylocentrotidae</taxon>
        <taxon>Strongylocentrotus</taxon>
    </lineage>
</organism>
<dbReference type="SUPFAM" id="SSF52540">
    <property type="entry name" value="P-loop containing nucleoside triphosphate hydrolases"/>
    <property type="match status" value="1"/>
</dbReference>
<dbReference type="GO" id="GO:0004394">
    <property type="term" value="F:heparan sulfate 2-sulfotransferase activity"/>
    <property type="evidence" value="ECO:0007669"/>
    <property type="project" value="UniProtKB-ARBA"/>
</dbReference>
<dbReference type="GeneID" id="588172"/>
<dbReference type="GO" id="GO:0000139">
    <property type="term" value="C:Golgi membrane"/>
    <property type="evidence" value="ECO:0007669"/>
    <property type="project" value="UniProtKB-SubCell"/>
</dbReference>
<evidence type="ECO:0000256" key="2">
    <source>
        <dbReference type="ARBA" id="ARBA00010569"/>
    </source>
</evidence>
<dbReference type="AlphaFoldDB" id="A0A7M7HMH2"/>
<evidence type="ECO:0000256" key="8">
    <source>
        <dbReference type="ARBA" id="ARBA00023136"/>
    </source>
</evidence>
<accession>A0A7M7HMH2</accession>
<dbReference type="EnsemblMetazoa" id="XM_011679700">
    <property type="protein sequence ID" value="XP_011678002"/>
    <property type="gene ID" value="LOC588172"/>
</dbReference>
<dbReference type="PANTHER" id="PTHR12129:SF15">
    <property type="entry name" value="URONYL 2-SULFOTRANSFERASE"/>
    <property type="match status" value="1"/>
</dbReference>
<keyword evidence="8" id="KW-0472">Membrane</keyword>
<keyword evidence="4" id="KW-0812">Transmembrane</keyword>
<dbReference type="EnsemblMetazoa" id="XM_787869">
    <property type="protein sequence ID" value="XP_792962"/>
    <property type="gene ID" value="LOC588172"/>
</dbReference>
<dbReference type="RefSeq" id="XP_011678002.2">
    <property type="nucleotide sequence ID" value="XM_011679700.2"/>
</dbReference>
<dbReference type="InParanoid" id="A0A7M7HMH2"/>
<evidence type="ECO:0000256" key="3">
    <source>
        <dbReference type="ARBA" id="ARBA00022679"/>
    </source>
</evidence>
<proteinExistence type="inferred from homology"/>
<comment type="subcellular location">
    <subcellularLocation>
        <location evidence="1">Golgi apparatus membrane</location>
        <topology evidence="1">Single-pass type II membrane protein</topology>
    </subcellularLocation>
</comment>
<dbReference type="OrthoDB" id="10019582at2759"/>
<dbReference type="GO" id="GO:0009101">
    <property type="term" value="P:glycoprotein biosynthetic process"/>
    <property type="evidence" value="ECO:0007669"/>
    <property type="project" value="UniProtKB-ARBA"/>
</dbReference>
<evidence type="ECO:0000256" key="10">
    <source>
        <dbReference type="ARBA" id="ARBA00023180"/>
    </source>
</evidence>
<evidence type="ECO:0000256" key="5">
    <source>
        <dbReference type="ARBA" id="ARBA00022968"/>
    </source>
</evidence>
<keyword evidence="3" id="KW-0808">Transferase</keyword>
<keyword evidence="9" id="KW-1015">Disulfide bond</keyword>
<keyword evidence="7" id="KW-0333">Golgi apparatus</keyword>
<keyword evidence="5" id="KW-0735">Signal-anchor</keyword>
<dbReference type="Proteomes" id="UP000007110">
    <property type="component" value="Unassembled WGS sequence"/>
</dbReference>
<keyword evidence="6" id="KW-1133">Transmembrane helix</keyword>
<sequence>MRKARCAWVLIGFSIVSAAYFLLIIRDEHSEWLDTRTGSRVRQALFKSEHLLSNTKVYYHNCPEDPEFVASINNTAYGHQVEGKTNNVVYVSVPKCGSRTFVWVAWILKDKNNISAITDLPYLLANSEENKMKSLLTEKLQSVPPGGLFHGHIRFIGFTNPAMMPVYVSMLRDPLARHVSWYYFMRFGDADMDVNKLHEMIVKEGVSAVNQTYDECVERGRPSCTGEYYTNINIRTFCGYEEKCITSPEYALEQAKRNLDNFLVVGIVEEYESFLRVIERLLPSMFGGAIHDYQANKDEFSAVSKTSFKKMPSARSVEIMKERMKLDYEFYDYVKERFHKLKRHLGVDRCI</sequence>
<dbReference type="InterPro" id="IPR027417">
    <property type="entry name" value="P-loop_NTPase"/>
</dbReference>
<dbReference type="Gene3D" id="3.40.50.300">
    <property type="entry name" value="P-loop containing nucleotide triphosphate hydrolases"/>
    <property type="match status" value="1"/>
</dbReference>
<dbReference type="Pfam" id="PF03567">
    <property type="entry name" value="Sulfotransfer_2"/>
    <property type="match status" value="1"/>
</dbReference>
<evidence type="ECO:0000256" key="4">
    <source>
        <dbReference type="ARBA" id="ARBA00022692"/>
    </source>
</evidence>
<protein>
    <recommendedName>
        <fullName evidence="13">Uronyl 2-sulfotransferase</fullName>
    </recommendedName>
</protein>
<evidence type="ECO:0008006" key="13">
    <source>
        <dbReference type="Google" id="ProtNLM"/>
    </source>
</evidence>
<reference evidence="12" key="1">
    <citation type="submission" date="2015-02" db="EMBL/GenBank/DDBJ databases">
        <title>Genome sequencing for Strongylocentrotus purpuratus.</title>
        <authorList>
            <person name="Murali S."/>
            <person name="Liu Y."/>
            <person name="Vee V."/>
            <person name="English A."/>
            <person name="Wang M."/>
            <person name="Skinner E."/>
            <person name="Han Y."/>
            <person name="Muzny D.M."/>
            <person name="Worley K.C."/>
            <person name="Gibbs R.A."/>
        </authorList>
    </citation>
    <scope>NUCLEOTIDE SEQUENCE</scope>
</reference>
<keyword evidence="10" id="KW-0325">Glycoprotein</keyword>
<evidence type="ECO:0000256" key="6">
    <source>
        <dbReference type="ARBA" id="ARBA00022989"/>
    </source>
</evidence>
<dbReference type="PANTHER" id="PTHR12129">
    <property type="entry name" value="HEPARAN SULFATE 2-O-SULFOTRANSFERASE"/>
    <property type="match status" value="1"/>
</dbReference>
<evidence type="ECO:0000256" key="7">
    <source>
        <dbReference type="ARBA" id="ARBA00023034"/>
    </source>
</evidence>
<comment type="similarity">
    <text evidence="2">Belongs to the sulfotransferase 3 family.</text>
</comment>
<evidence type="ECO:0000256" key="1">
    <source>
        <dbReference type="ARBA" id="ARBA00004323"/>
    </source>
</evidence>
<evidence type="ECO:0000256" key="9">
    <source>
        <dbReference type="ARBA" id="ARBA00023157"/>
    </source>
</evidence>
<dbReference type="RefSeq" id="XP_792962.2">
    <property type="nucleotide sequence ID" value="XM_787869.5"/>
</dbReference>
<dbReference type="GO" id="GO:0008146">
    <property type="term" value="F:sulfotransferase activity"/>
    <property type="evidence" value="ECO:0000318"/>
    <property type="project" value="GO_Central"/>
</dbReference>
<reference evidence="11" key="2">
    <citation type="submission" date="2021-01" db="UniProtKB">
        <authorList>
            <consortium name="EnsemblMetazoa"/>
        </authorList>
    </citation>
    <scope>IDENTIFICATION</scope>
</reference>
<dbReference type="FunFam" id="3.40.50.300:FF:001418">
    <property type="entry name" value="Heparan sulfate 2-o-sulfotransferase"/>
    <property type="match status" value="1"/>
</dbReference>
<evidence type="ECO:0000313" key="11">
    <source>
        <dbReference type="EnsemblMetazoa" id="XP_011678002"/>
    </source>
</evidence>
<dbReference type="InterPro" id="IPR005331">
    <property type="entry name" value="Sulfotransferase"/>
</dbReference>